<dbReference type="EMBL" id="DQVE01000045">
    <property type="protein sequence ID" value="HIP98549.1"/>
    <property type="molecule type" value="Genomic_DNA"/>
</dbReference>
<protein>
    <submittedName>
        <fullName evidence="2">NifU family protein</fullName>
    </submittedName>
</protein>
<dbReference type="Pfam" id="PF01106">
    <property type="entry name" value="NifU"/>
    <property type="match status" value="1"/>
</dbReference>
<feature type="domain" description="NIF system FeS cluster assembly NifU C-terminal" evidence="1">
    <location>
        <begin position="11"/>
        <end position="76"/>
    </location>
</feature>
<evidence type="ECO:0000313" key="2">
    <source>
        <dbReference type="EMBL" id="HIP98549.1"/>
    </source>
</evidence>
<dbReference type="GO" id="GO:0051536">
    <property type="term" value="F:iron-sulfur cluster binding"/>
    <property type="evidence" value="ECO:0007669"/>
    <property type="project" value="InterPro"/>
</dbReference>
<dbReference type="InterPro" id="IPR034904">
    <property type="entry name" value="FSCA_dom_sf"/>
</dbReference>
<dbReference type="GO" id="GO:0005506">
    <property type="term" value="F:iron ion binding"/>
    <property type="evidence" value="ECO:0007669"/>
    <property type="project" value="InterPro"/>
</dbReference>
<reference evidence="2" key="1">
    <citation type="journal article" date="2020" name="ISME J.">
        <title>Gammaproteobacteria mediating utilization of methyl-, sulfur- and petroleum organic compounds in deep ocean hydrothermal plumes.</title>
        <authorList>
            <person name="Zhou Z."/>
            <person name="Liu Y."/>
            <person name="Pan J."/>
            <person name="Cron B.R."/>
            <person name="Toner B.M."/>
            <person name="Anantharaman K."/>
            <person name="Breier J.A."/>
            <person name="Dick G.J."/>
            <person name="Li M."/>
        </authorList>
    </citation>
    <scope>NUCLEOTIDE SEQUENCE</scope>
    <source>
        <strain evidence="2">SZUA-1501</strain>
    </source>
</reference>
<sequence>MSEVLSKEDLVREFLDSIKPALLRHEGDVELHKIEDNVVYLKFNGACVDCNVRTESMFPMLKMMLMNKFPWVKDVIDLTV</sequence>
<dbReference type="Gene3D" id="3.30.300.130">
    <property type="entry name" value="Fe-S cluster assembly (FSCA)"/>
    <property type="match status" value="1"/>
</dbReference>
<proteinExistence type="predicted"/>
<evidence type="ECO:0000259" key="1">
    <source>
        <dbReference type="Pfam" id="PF01106"/>
    </source>
</evidence>
<organism evidence="2 3">
    <name type="scientific">Aquifex aeolicus</name>
    <dbReference type="NCBI Taxonomy" id="63363"/>
    <lineage>
        <taxon>Bacteria</taxon>
        <taxon>Pseudomonadati</taxon>
        <taxon>Aquificota</taxon>
        <taxon>Aquificia</taxon>
        <taxon>Aquificales</taxon>
        <taxon>Aquificaceae</taxon>
        <taxon>Aquifex</taxon>
    </lineage>
</organism>
<comment type="caution">
    <text evidence="2">The sequence shown here is derived from an EMBL/GenBank/DDBJ whole genome shotgun (WGS) entry which is preliminary data.</text>
</comment>
<dbReference type="SUPFAM" id="SSF117916">
    <property type="entry name" value="Fe-S cluster assembly (FSCA) domain-like"/>
    <property type="match status" value="1"/>
</dbReference>
<gene>
    <name evidence="2" type="ORF">EYH37_04205</name>
</gene>
<dbReference type="InterPro" id="IPR001075">
    <property type="entry name" value="NIF_FeS_clus_asmbl_NifU_C"/>
</dbReference>
<evidence type="ECO:0000313" key="3">
    <source>
        <dbReference type="Proteomes" id="UP000606463"/>
    </source>
</evidence>
<name>A0A9D0YQ16_AQUAO</name>
<dbReference type="AlphaFoldDB" id="A0A9D0YQ16"/>
<dbReference type="GO" id="GO:0016226">
    <property type="term" value="P:iron-sulfur cluster assembly"/>
    <property type="evidence" value="ECO:0007669"/>
    <property type="project" value="InterPro"/>
</dbReference>
<accession>A0A9D0YQ16</accession>
<dbReference type="Proteomes" id="UP000606463">
    <property type="component" value="Unassembled WGS sequence"/>
</dbReference>